<feature type="domain" description="Response regulatory" evidence="3">
    <location>
        <begin position="4"/>
        <end position="121"/>
    </location>
</feature>
<dbReference type="PANTHER" id="PTHR44591:SF3">
    <property type="entry name" value="RESPONSE REGULATORY DOMAIN-CONTAINING PROTEIN"/>
    <property type="match status" value="1"/>
</dbReference>
<keyword evidence="6" id="KW-1185">Reference proteome</keyword>
<dbReference type="Pfam" id="PF00072">
    <property type="entry name" value="Response_reg"/>
    <property type="match status" value="1"/>
</dbReference>
<dbReference type="EMBL" id="PQCO01000266">
    <property type="protein sequence ID" value="PUD99225.1"/>
    <property type="molecule type" value="Genomic_DNA"/>
</dbReference>
<evidence type="ECO:0000313" key="7">
    <source>
        <dbReference type="Proteomes" id="UP000250928"/>
    </source>
</evidence>
<evidence type="ECO:0000256" key="2">
    <source>
        <dbReference type="PROSITE-ProRule" id="PRU00169"/>
    </source>
</evidence>
<dbReference type="Proteomes" id="UP000243361">
    <property type="component" value="Unassembled WGS sequence"/>
</dbReference>
<dbReference type="InterPro" id="IPR001789">
    <property type="entry name" value="Sig_transdc_resp-reg_receiver"/>
</dbReference>
<accession>A0A657PYE6</accession>
<dbReference type="SMART" id="SM00448">
    <property type="entry name" value="REC"/>
    <property type="match status" value="1"/>
</dbReference>
<dbReference type="Proteomes" id="UP000250928">
    <property type="component" value="Unassembled WGS sequence"/>
</dbReference>
<dbReference type="SUPFAM" id="SSF52172">
    <property type="entry name" value="CheY-like"/>
    <property type="match status" value="1"/>
</dbReference>
<dbReference type="InterPro" id="IPR011006">
    <property type="entry name" value="CheY-like_superfamily"/>
</dbReference>
<keyword evidence="1 2" id="KW-0597">Phosphoprotein</keyword>
<evidence type="ECO:0000313" key="6">
    <source>
        <dbReference type="Proteomes" id="UP000243361"/>
    </source>
</evidence>
<dbReference type="PANTHER" id="PTHR44591">
    <property type="entry name" value="STRESS RESPONSE REGULATOR PROTEIN 1"/>
    <property type="match status" value="1"/>
</dbReference>
<dbReference type="CDD" id="cd00156">
    <property type="entry name" value="REC"/>
    <property type="match status" value="1"/>
</dbReference>
<evidence type="ECO:0000313" key="5">
    <source>
        <dbReference type="EMBL" id="PUD99225.1"/>
    </source>
</evidence>
<evidence type="ECO:0000259" key="3">
    <source>
        <dbReference type="PROSITE" id="PS50110"/>
    </source>
</evidence>
<reference evidence="4 6" key="1">
    <citation type="submission" date="2017-02" db="EMBL/GenBank/DDBJ databases">
        <title>Novel co-symbiosis in the unique lucinid bivalve Phacoides pectinatus.</title>
        <authorList>
            <person name="Lim S.J."/>
            <person name="Davis B.G."/>
            <person name="Gill D.E."/>
            <person name="Engel A.S."/>
            <person name="Anderson L.C."/>
            <person name="Campbell B.J."/>
        </authorList>
    </citation>
    <scope>NUCLEOTIDE SEQUENCE [LARGE SCALE GENOMIC DNA]</scope>
    <source>
        <strain evidence="4">LUC13016_P6</strain>
    </source>
</reference>
<reference evidence="5 7" key="2">
    <citation type="submission" date="2018-01" db="EMBL/GenBank/DDBJ databases">
        <title>Novel co-symbiosis in the lucinid bivalve Phacoides pectinatus.</title>
        <authorList>
            <person name="Lim S.J."/>
            <person name="Davis B.G."/>
            <person name="Gill D.E."/>
            <person name="Engel A.S."/>
            <person name="Anderson L.C."/>
            <person name="Campbell B.J."/>
        </authorList>
    </citation>
    <scope>NUCLEOTIDE SEQUENCE [LARGE SCALE GENOMIC DNA]</scope>
    <source>
        <strain evidence="5">N3_P5</strain>
    </source>
</reference>
<dbReference type="PROSITE" id="PS50110">
    <property type="entry name" value="RESPONSE_REGULATORY"/>
    <property type="match status" value="1"/>
</dbReference>
<protein>
    <submittedName>
        <fullName evidence="5">Response regulator</fullName>
    </submittedName>
</protein>
<dbReference type="EMBL" id="MUIE01000164">
    <property type="protein sequence ID" value="OQX35483.1"/>
    <property type="molecule type" value="Genomic_DNA"/>
</dbReference>
<comment type="caution">
    <text evidence="5">The sequence shown here is derived from an EMBL/GenBank/DDBJ whole genome shotgun (WGS) entry which is preliminary data.</text>
</comment>
<feature type="modified residue" description="4-aspartylphosphate" evidence="2">
    <location>
        <position position="53"/>
    </location>
</feature>
<dbReference type="Gene3D" id="3.40.50.2300">
    <property type="match status" value="1"/>
</dbReference>
<evidence type="ECO:0000256" key="1">
    <source>
        <dbReference type="ARBA" id="ARBA00022553"/>
    </source>
</evidence>
<dbReference type="InterPro" id="IPR050595">
    <property type="entry name" value="Bact_response_regulator"/>
</dbReference>
<organism evidence="5 7">
    <name type="scientific">Candidatus Sedimenticola endophacoides</name>
    <dbReference type="NCBI Taxonomy" id="2548426"/>
    <lineage>
        <taxon>Bacteria</taxon>
        <taxon>Pseudomonadati</taxon>
        <taxon>Pseudomonadota</taxon>
        <taxon>Gammaproteobacteria</taxon>
        <taxon>Chromatiales</taxon>
        <taxon>Sedimenticolaceae</taxon>
        <taxon>Sedimenticola</taxon>
    </lineage>
</organism>
<gene>
    <name evidence="4" type="ORF">B0D84_02340</name>
    <name evidence="5" type="ORF">C3L24_11310</name>
</gene>
<sequence>MAMNILIIDDELVVREAFEFALDGLDYGIRTASGGREGVRMAAESPPDLIFLDLNMPEMDGIDTLRALKQVVPESPVYIITAFQKEFLGRLQAAARDGLEYDLAQKPLNSSQILQIVESYQPEA</sequence>
<dbReference type="GO" id="GO:0000160">
    <property type="term" value="P:phosphorelay signal transduction system"/>
    <property type="evidence" value="ECO:0007669"/>
    <property type="project" value="InterPro"/>
</dbReference>
<dbReference type="AlphaFoldDB" id="A0A657PYE6"/>
<name>A0A657PYE6_9GAMM</name>
<evidence type="ECO:0000313" key="4">
    <source>
        <dbReference type="EMBL" id="OQX35483.1"/>
    </source>
</evidence>
<proteinExistence type="predicted"/>